<evidence type="ECO:0000313" key="3">
    <source>
        <dbReference type="Proteomes" id="UP000193067"/>
    </source>
</evidence>
<dbReference type="OrthoDB" id="2753888at2759"/>
<keyword evidence="1" id="KW-0472">Membrane</keyword>
<accession>A0A1Y2IJC4</accession>
<gene>
    <name evidence="2" type="ORF">PYCCODRAFT_727059</name>
</gene>
<reference evidence="2 3" key="1">
    <citation type="journal article" date="2015" name="Biotechnol. Biofuels">
        <title>Enhanced degradation of softwood versus hardwood by the white-rot fungus Pycnoporus coccineus.</title>
        <authorList>
            <person name="Couturier M."/>
            <person name="Navarro D."/>
            <person name="Chevret D."/>
            <person name="Henrissat B."/>
            <person name="Piumi F."/>
            <person name="Ruiz-Duenas F.J."/>
            <person name="Martinez A.T."/>
            <person name="Grigoriev I.V."/>
            <person name="Riley R."/>
            <person name="Lipzen A."/>
            <person name="Berrin J.G."/>
            <person name="Master E.R."/>
            <person name="Rosso M.N."/>
        </authorList>
    </citation>
    <scope>NUCLEOTIDE SEQUENCE [LARGE SCALE GENOMIC DNA]</scope>
    <source>
        <strain evidence="2 3">BRFM310</strain>
    </source>
</reference>
<dbReference type="Proteomes" id="UP000193067">
    <property type="component" value="Unassembled WGS sequence"/>
</dbReference>
<feature type="transmembrane region" description="Helical" evidence="1">
    <location>
        <begin position="67"/>
        <end position="89"/>
    </location>
</feature>
<feature type="transmembrane region" description="Helical" evidence="1">
    <location>
        <begin position="141"/>
        <end position="158"/>
    </location>
</feature>
<feature type="transmembrane region" description="Helical" evidence="1">
    <location>
        <begin position="33"/>
        <end position="55"/>
    </location>
</feature>
<feature type="transmembrane region" description="Helical" evidence="1">
    <location>
        <begin position="101"/>
        <end position="121"/>
    </location>
</feature>
<dbReference type="EMBL" id="KZ084122">
    <property type="protein sequence ID" value="OSD00022.1"/>
    <property type="molecule type" value="Genomic_DNA"/>
</dbReference>
<keyword evidence="1" id="KW-1133">Transmembrane helix</keyword>
<evidence type="ECO:0000313" key="2">
    <source>
        <dbReference type="EMBL" id="OSD00022.1"/>
    </source>
</evidence>
<feature type="transmembrane region" description="Helical" evidence="1">
    <location>
        <begin position="6"/>
        <end position="21"/>
    </location>
</feature>
<protein>
    <submittedName>
        <fullName evidence="2">Uncharacterized protein</fullName>
    </submittedName>
</protein>
<dbReference type="AlphaFoldDB" id="A0A1Y2IJC4"/>
<evidence type="ECO:0000256" key="1">
    <source>
        <dbReference type="SAM" id="Phobius"/>
    </source>
</evidence>
<keyword evidence="3" id="KW-1185">Reference proteome</keyword>
<keyword evidence="1" id="KW-0812">Transmembrane</keyword>
<feature type="transmembrane region" description="Helical" evidence="1">
    <location>
        <begin position="170"/>
        <end position="193"/>
    </location>
</feature>
<organism evidence="2 3">
    <name type="scientific">Trametes coccinea (strain BRFM310)</name>
    <name type="common">Pycnoporus coccineus</name>
    <dbReference type="NCBI Taxonomy" id="1353009"/>
    <lineage>
        <taxon>Eukaryota</taxon>
        <taxon>Fungi</taxon>
        <taxon>Dikarya</taxon>
        <taxon>Basidiomycota</taxon>
        <taxon>Agaricomycotina</taxon>
        <taxon>Agaricomycetes</taxon>
        <taxon>Polyporales</taxon>
        <taxon>Polyporaceae</taxon>
        <taxon>Trametes</taxon>
    </lineage>
</organism>
<name>A0A1Y2IJC4_TRAC3</name>
<proteinExistence type="predicted"/>
<sequence>MSWLYGYRLCSFSTWLLMMTYQRPAELSMHPAVLALALGIGVVALSVETLVSWAYVLIDSDRDVYALHARVGAAAGLVTATSVILQLVLDSCHRPVPIAFDLAWSPILAALWAAVAVLSIVGAKPACAVDGPDANDICKNVGPIAALSGVIFIIRTFLRGHHAGAPSTPSLTFCWWAVLMYALGLLLIASMYARQGTPVWTCPVIKGFESSVIEDPGQESAVPTSV</sequence>